<dbReference type="RefSeq" id="WP_345043748.1">
    <property type="nucleotide sequence ID" value="NZ_BAAAYL010000001.1"/>
</dbReference>
<evidence type="ECO:0000313" key="2">
    <source>
        <dbReference type="EMBL" id="GAA3379168.1"/>
    </source>
</evidence>
<proteinExistence type="predicted"/>
<feature type="region of interest" description="Disordered" evidence="1">
    <location>
        <begin position="22"/>
        <end position="51"/>
    </location>
</feature>
<evidence type="ECO:0000313" key="3">
    <source>
        <dbReference type="Proteomes" id="UP001499990"/>
    </source>
</evidence>
<comment type="caution">
    <text evidence="2">The sequence shown here is derived from an EMBL/GenBank/DDBJ whole genome shotgun (WGS) entry which is preliminary data.</text>
</comment>
<dbReference type="Proteomes" id="UP001499990">
    <property type="component" value="Unassembled WGS sequence"/>
</dbReference>
<gene>
    <name evidence="2" type="ORF">GCM10020367_61650</name>
</gene>
<reference evidence="3" key="1">
    <citation type="journal article" date="2019" name="Int. J. Syst. Evol. Microbiol.">
        <title>The Global Catalogue of Microorganisms (GCM) 10K type strain sequencing project: providing services to taxonomists for standard genome sequencing and annotation.</title>
        <authorList>
            <consortium name="The Broad Institute Genomics Platform"/>
            <consortium name="The Broad Institute Genome Sequencing Center for Infectious Disease"/>
            <person name="Wu L."/>
            <person name="Ma J."/>
        </authorList>
    </citation>
    <scope>NUCLEOTIDE SEQUENCE [LARGE SCALE GENOMIC DNA]</scope>
    <source>
        <strain evidence="3">JCM 9651</strain>
    </source>
</reference>
<dbReference type="EMBL" id="BAAAYL010000001">
    <property type="protein sequence ID" value="GAA3379168.1"/>
    <property type="molecule type" value="Genomic_DNA"/>
</dbReference>
<protein>
    <submittedName>
        <fullName evidence="2">Uncharacterized protein</fullName>
    </submittedName>
</protein>
<evidence type="ECO:0000256" key="1">
    <source>
        <dbReference type="SAM" id="MobiDB-lite"/>
    </source>
</evidence>
<sequence length="150" mass="16359">MKRARPERIRLAATDLIVEAEAGDQEVTSAPTARDARPLLPVTDAERAPHGRERLDILRVRDGILALHLMCRPDEIRDPSQPAPPELTEPEAEARQALDLMAALNASVQKARTSRGEGEAEVHEMPHLSAVAIMVIQAPARVRSVGCNGR</sequence>
<name>A0ABP6SL68_9ACTN</name>
<keyword evidence="3" id="KW-1185">Reference proteome</keyword>
<organism evidence="2 3">
    <name type="scientific">Streptomyces sannanensis</name>
    <dbReference type="NCBI Taxonomy" id="285536"/>
    <lineage>
        <taxon>Bacteria</taxon>
        <taxon>Bacillati</taxon>
        <taxon>Actinomycetota</taxon>
        <taxon>Actinomycetes</taxon>
        <taxon>Kitasatosporales</taxon>
        <taxon>Streptomycetaceae</taxon>
        <taxon>Streptomyces</taxon>
    </lineage>
</organism>
<accession>A0ABP6SL68</accession>